<dbReference type="Proteomes" id="UP001165160">
    <property type="component" value="Unassembled WGS sequence"/>
</dbReference>
<organism evidence="4 5">
    <name type="scientific">Triparma verrucosa</name>
    <dbReference type="NCBI Taxonomy" id="1606542"/>
    <lineage>
        <taxon>Eukaryota</taxon>
        <taxon>Sar</taxon>
        <taxon>Stramenopiles</taxon>
        <taxon>Ochrophyta</taxon>
        <taxon>Bolidophyceae</taxon>
        <taxon>Parmales</taxon>
        <taxon>Triparmaceae</taxon>
        <taxon>Triparma</taxon>
    </lineage>
</organism>
<comment type="caution">
    <text evidence="4">The sequence shown here is derived from an EMBL/GenBank/DDBJ whole genome shotgun (WGS) entry which is preliminary data.</text>
</comment>
<evidence type="ECO:0000256" key="2">
    <source>
        <dbReference type="SAM" id="Phobius"/>
    </source>
</evidence>
<evidence type="ECO:0000259" key="3">
    <source>
        <dbReference type="PROSITE" id="PS50191"/>
    </source>
</evidence>
<dbReference type="SUPFAM" id="SSF52087">
    <property type="entry name" value="CRAL/TRIO domain"/>
    <property type="match status" value="1"/>
</dbReference>
<feature type="region of interest" description="Disordered" evidence="1">
    <location>
        <begin position="505"/>
        <end position="559"/>
    </location>
</feature>
<feature type="compositionally biased region" description="Acidic residues" evidence="1">
    <location>
        <begin position="154"/>
        <end position="172"/>
    </location>
</feature>
<keyword evidence="2" id="KW-1133">Transmembrane helix</keyword>
<dbReference type="Gene3D" id="3.40.525.10">
    <property type="entry name" value="CRAL-TRIO lipid binding domain"/>
    <property type="match status" value="1"/>
</dbReference>
<dbReference type="SMART" id="SM00516">
    <property type="entry name" value="SEC14"/>
    <property type="match status" value="1"/>
</dbReference>
<evidence type="ECO:0000313" key="5">
    <source>
        <dbReference type="Proteomes" id="UP001165160"/>
    </source>
</evidence>
<evidence type="ECO:0000313" key="4">
    <source>
        <dbReference type="EMBL" id="GMI14479.1"/>
    </source>
</evidence>
<keyword evidence="2" id="KW-0812">Transmembrane</keyword>
<dbReference type="InterPro" id="IPR051026">
    <property type="entry name" value="PI/PC_transfer"/>
</dbReference>
<sequence length="629" mass="70922">MHSGFLRVVVTLPKASAKDENSKGWYARLSLKNRSNESLLHQNLVTKYNETNPRQSFIFSDDSVNPDHFIPGTDDFAVALYIEFFRYSFFGDEKIDCRHVSLVGGGEAGFDPIRGANVSEIAVRDVKQGANKKYYIRVETEWAGLSGRSRGPSEGEEQQQQEEEEPEVEGEEEKIMWDKLKADLKLLGCLEEEEKGILGLARQLFGRRSEFSLHDMARPSYTDAYKLINFYRGFGAEAWEELLKNSAWRLEEGCERLRGMALSEIIGCSVSEYEEHYQGGFLGVSADGSPIVVRKYGMLDLHKIGVVVGKDHEVKEGDTFEYFNRHHIWEMEWYNDLMRTLSFREGKIVKGSVFMDLDGLGMKQMGKETMKAIKKMMGDDSDNYPDSLRKLYIVNAPGFFTFIWKVIRPWLHPVVLAKIEMTGKGKDKLIVALEEAGAAECCKSKAYGGDAKPIKGITNSQCFLPFGGNEGVAPNSTDKWNANILVELCAQAGGGTGLKEVEAEAEANGVLTPDQRESNGELGGKVNEKSNRHTRHKDSQMNGNGGVRSPPKLSKEERDRRRLEMIQKNYYELHHQNIDANDFHEMKMEDKEDLAEIVKLLIMIVGVMFVAVTVGFMQRSVGKITILEL</sequence>
<feature type="domain" description="CRAL-TRIO" evidence="3">
    <location>
        <begin position="269"/>
        <end position="455"/>
    </location>
</feature>
<feature type="region of interest" description="Disordered" evidence="1">
    <location>
        <begin position="146"/>
        <end position="173"/>
    </location>
</feature>
<dbReference type="InterPro" id="IPR001251">
    <property type="entry name" value="CRAL-TRIO_dom"/>
</dbReference>
<gene>
    <name evidence="4" type="ORF">TrVE_jg9749</name>
</gene>
<feature type="transmembrane region" description="Helical" evidence="2">
    <location>
        <begin position="597"/>
        <end position="617"/>
    </location>
</feature>
<dbReference type="Pfam" id="PF00650">
    <property type="entry name" value="CRAL_TRIO"/>
    <property type="match status" value="1"/>
</dbReference>
<reference evidence="5" key="1">
    <citation type="journal article" date="2023" name="Commun. Biol.">
        <title>Genome analysis of Parmales, the sister group of diatoms, reveals the evolutionary specialization of diatoms from phago-mixotrophs to photoautotrophs.</title>
        <authorList>
            <person name="Ban H."/>
            <person name="Sato S."/>
            <person name="Yoshikawa S."/>
            <person name="Yamada K."/>
            <person name="Nakamura Y."/>
            <person name="Ichinomiya M."/>
            <person name="Sato N."/>
            <person name="Blanc-Mathieu R."/>
            <person name="Endo H."/>
            <person name="Kuwata A."/>
            <person name="Ogata H."/>
        </authorList>
    </citation>
    <scope>NUCLEOTIDE SEQUENCE [LARGE SCALE GENOMIC DNA]</scope>
    <source>
        <strain evidence="5">NIES 3699</strain>
    </source>
</reference>
<dbReference type="PANTHER" id="PTHR45657">
    <property type="entry name" value="CRAL-TRIO DOMAIN-CONTAINING PROTEIN YKL091C-RELATED"/>
    <property type="match status" value="1"/>
</dbReference>
<accession>A0A9W7KWX0</accession>
<proteinExistence type="predicted"/>
<protein>
    <recommendedName>
        <fullName evidence="3">CRAL-TRIO domain-containing protein</fullName>
    </recommendedName>
</protein>
<dbReference type="InterPro" id="IPR036865">
    <property type="entry name" value="CRAL-TRIO_dom_sf"/>
</dbReference>
<evidence type="ECO:0000256" key="1">
    <source>
        <dbReference type="SAM" id="MobiDB-lite"/>
    </source>
</evidence>
<keyword evidence="5" id="KW-1185">Reference proteome</keyword>
<dbReference type="CDD" id="cd00170">
    <property type="entry name" value="SEC14"/>
    <property type="match status" value="1"/>
</dbReference>
<dbReference type="EMBL" id="BRXX01000500">
    <property type="protein sequence ID" value="GMI14479.1"/>
    <property type="molecule type" value="Genomic_DNA"/>
</dbReference>
<dbReference type="PROSITE" id="PS50191">
    <property type="entry name" value="CRAL_TRIO"/>
    <property type="match status" value="1"/>
</dbReference>
<name>A0A9W7KWX0_9STRA</name>
<dbReference type="AlphaFoldDB" id="A0A9W7KWX0"/>
<keyword evidence="2" id="KW-0472">Membrane</keyword>
<dbReference type="PANTHER" id="PTHR45657:SF1">
    <property type="entry name" value="CRAL-TRIO DOMAIN-CONTAINING PROTEIN YKL091C-RELATED"/>
    <property type="match status" value="1"/>
</dbReference>